<proteinExistence type="predicted"/>
<dbReference type="GO" id="GO:0022857">
    <property type="term" value="F:transmembrane transporter activity"/>
    <property type="evidence" value="ECO:0007669"/>
    <property type="project" value="InterPro"/>
</dbReference>
<dbReference type="EMBL" id="KZ502495">
    <property type="protein sequence ID" value="PKU77481.1"/>
    <property type="molecule type" value="Genomic_DNA"/>
</dbReference>
<keyword evidence="2" id="KW-0812">Transmembrane</keyword>
<keyword evidence="7" id="KW-1185">Reference proteome</keyword>
<dbReference type="AlphaFoldDB" id="A0A2I0WPA7"/>
<organism evidence="6 7">
    <name type="scientific">Dendrobium catenatum</name>
    <dbReference type="NCBI Taxonomy" id="906689"/>
    <lineage>
        <taxon>Eukaryota</taxon>
        <taxon>Viridiplantae</taxon>
        <taxon>Streptophyta</taxon>
        <taxon>Embryophyta</taxon>
        <taxon>Tracheophyta</taxon>
        <taxon>Spermatophyta</taxon>
        <taxon>Magnoliopsida</taxon>
        <taxon>Liliopsida</taxon>
        <taxon>Asparagales</taxon>
        <taxon>Orchidaceae</taxon>
        <taxon>Epidendroideae</taxon>
        <taxon>Malaxideae</taxon>
        <taxon>Dendrobiinae</taxon>
        <taxon>Dendrobium</taxon>
    </lineage>
</organism>
<evidence type="ECO:0000313" key="7">
    <source>
        <dbReference type="Proteomes" id="UP000233837"/>
    </source>
</evidence>
<dbReference type="InterPro" id="IPR036259">
    <property type="entry name" value="MFS_trans_sf"/>
</dbReference>
<gene>
    <name evidence="6" type="primary">OCT2</name>
    <name evidence="6" type="ORF">MA16_Dca019102</name>
</gene>
<evidence type="ECO:0000256" key="4">
    <source>
        <dbReference type="ARBA" id="ARBA00023136"/>
    </source>
</evidence>
<feature type="region of interest" description="Disordered" evidence="5">
    <location>
        <begin position="381"/>
        <end position="400"/>
    </location>
</feature>
<sequence>MHAMEEDSNTGTFGLTESLTQEVERRVLGKVLVKVEQGMDGISDRSLNDPGGLVQPMTQNCNIQESSGLQIMEDLMRSCVSSENLMKSSSHTLARRFKGNNNGSVVSPAQLLAPKILKFSDGKTKVVKPRSKENRDTKVRINNVLKRIGPLQKLPGIRRGKAVEVDLATSSMEQFVTVVDKTDGSSIENFVNVVHKTNGRVDCDVDLVSAAGFQGLGDNVKYLSGDVEKPDRSGLPKPAGGEVLNKEEKVLQAKKAHNHGRSTSDPSMLAAMGLSRLSRPHLHPILENRSTKRPARCSLPAIAFVNKTSSWRSLYLYTSIPCFLYSIIIHLSMKESPRWLLVKGKMEETIETLKNLTFREKQSFSVLTEIKIIGAAENKNEGAEEASRAMKPNSTTTIGG</sequence>
<evidence type="ECO:0000313" key="6">
    <source>
        <dbReference type="EMBL" id="PKU77481.1"/>
    </source>
</evidence>
<protein>
    <submittedName>
        <fullName evidence="6">Organic cation/carnitine transporter 2</fullName>
    </submittedName>
</protein>
<evidence type="ECO:0000256" key="2">
    <source>
        <dbReference type="ARBA" id="ARBA00022692"/>
    </source>
</evidence>
<dbReference type="Gene3D" id="1.20.1250.20">
    <property type="entry name" value="MFS general substrate transporter like domains"/>
    <property type="match status" value="1"/>
</dbReference>
<accession>A0A2I0WPA7</accession>
<dbReference type="SUPFAM" id="SSF103473">
    <property type="entry name" value="MFS general substrate transporter"/>
    <property type="match status" value="1"/>
</dbReference>
<dbReference type="STRING" id="906689.A0A2I0WPA7"/>
<reference evidence="6 7" key="1">
    <citation type="journal article" date="2016" name="Sci. Rep.">
        <title>The Dendrobium catenatum Lindl. genome sequence provides insights into polysaccharide synthase, floral development and adaptive evolution.</title>
        <authorList>
            <person name="Zhang G.Q."/>
            <person name="Xu Q."/>
            <person name="Bian C."/>
            <person name="Tsai W.C."/>
            <person name="Yeh C.M."/>
            <person name="Liu K.W."/>
            <person name="Yoshida K."/>
            <person name="Zhang L.S."/>
            <person name="Chang S.B."/>
            <person name="Chen F."/>
            <person name="Shi Y."/>
            <person name="Su Y.Y."/>
            <person name="Zhang Y.Q."/>
            <person name="Chen L.J."/>
            <person name="Yin Y."/>
            <person name="Lin M."/>
            <person name="Huang H."/>
            <person name="Deng H."/>
            <person name="Wang Z.W."/>
            <person name="Zhu S.L."/>
            <person name="Zhao X."/>
            <person name="Deng C."/>
            <person name="Niu S.C."/>
            <person name="Huang J."/>
            <person name="Wang M."/>
            <person name="Liu G.H."/>
            <person name="Yang H.J."/>
            <person name="Xiao X.J."/>
            <person name="Hsiao Y.Y."/>
            <person name="Wu W.L."/>
            <person name="Chen Y.Y."/>
            <person name="Mitsuda N."/>
            <person name="Ohme-Takagi M."/>
            <person name="Luo Y.B."/>
            <person name="Van de Peer Y."/>
            <person name="Liu Z.J."/>
        </authorList>
    </citation>
    <scope>NUCLEOTIDE SEQUENCE [LARGE SCALE GENOMIC DNA]</scope>
    <source>
        <tissue evidence="6">The whole plant</tissue>
    </source>
</reference>
<evidence type="ECO:0000256" key="5">
    <source>
        <dbReference type="SAM" id="MobiDB-lite"/>
    </source>
</evidence>
<dbReference type="Pfam" id="PF00083">
    <property type="entry name" value="Sugar_tr"/>
    <property type="match status" value="1"/>
</dbReference>
<evidence type="ECO:0000256" key="3">
    <source>
        <dbReference type="ARBA" id="ARBA00022989"/>
    </source>
</evidence>
<dbReference type="Proteomes" id="UP000233837">
    <property type="component" value="Unassembled WGS sequence"/>
</dbReference>
<evidence type="ECO:0000256" key="1">
    <source>
        <dbReference type="ARBA" id="ARBA00004370"/>
    </source>
</evidence>
<keyword evidence="3" id="KW-1133">Transmembrane helix</keyword>
<reference evidence="6 7" key="2">
    <citation type="journal article" date="2017" name="Nature">
        <title>The Apostasia genome and the evolution of orchids.</title>
        <authorList>
            <person name="Zhang G.Q."/>
            <person name="Liu K.W."/>
            <person name="Li Z."/>
            <person name="Lohaus R."/>
            <person name="Hsiao Y.Y."/>
            <person name="Niu S.C."/>
            <person name="Wang J.Y."/>
            <person name="Lin Y.C."/>
            <person name="Xu Q."/>
            <person name="Chen L.J."/>
            <person name="Yoshida K."/>
            <person name="Fujiwara S."/>
            <person name="Wang Z.W."/>
            <person name="Zhang Y.Q."/>
            <person name="Mitsuda N."/>
            <person name="Wang M."/>
            <person name="Liu G.H."/>
            <person name="Pecoraro L."/>
            <person name="Huang H.X."/>
            <person name="Xiao X.J."/>
            <person name="Lin M."/>
            <person name="Wu X.Y."/>
            <person name="Wu W.L."/>
            <person name="Chen Y.Y."/>
            <person name="Chang S.B."/>
            <person name="Sakamoto S."/>
            <person name="Ohme-Takagi M."/>
            <person name="Yagi M."/>
            <person name="Zeng S.J."/>
            <person name="Shen C.Y."/>
            <person name="Yeh C.M."/>
            <person name="Luo Y.B."/>
            <person name="Tsai W.C."/>
            <person name="Van de Peer Y."/>
            <person name="Liu Z.J."/>
        </authorList>
    </citation>
    <scope>NUCLEOTIDE SEQUENCE [LARGE SCALE GENOMIC DNA]</scope>
    <source>
        <tissue evidence="6">The whole plant</tissue>
    </source>
</reference>
<dbReference type="GO" id="GO:0016020">
    <property type="term" value="C:membrane"/>
    <property type="evidence" value="ECO:0007669"/>
    <property type="project" value="UniProtKB-SubCell"/>
</dbReference>
<dbReference type="InterPro" id="IPR005828">
    <property type="entry name" value="MFS_sugar_transport-like"/>
</dbReference>
<keyword evidence="4" id="KW-0472">Membrane</keyword>
<comment type="subcellular location">
    <subcellularLocation>
        <location evidence="1">Membrane</location>
    </subcellularLocation>
</comment>
<name>A0A2I0WPA7_9ASPA</name>